<dbReference type="RefSeq" id="WP_066834608.1">
    <property type="nucleotide sequence ID" value="NZ_JACJIQ010000027.1"/>
</dbReference>
<reference evidence="6 7" key="1">
    <citation type="submission" date="2020-08" db="EMBL/GenBank/DDBJ databases">
        <title>Genomic Encyclopedia of Type Strains, Phase IV (KMG-IV): sequencing the most valuable type-strain genomes for metagenomic binning, comparative biology and taxonomic classification.</title>
        <authorList>
            <person name="Goeker M."/>
        </authorList>
    </citation>
    <scope>NUCLEOTIDE SEQUENCE [LARGE SCALE GENOMIC DNA]</scope>
    <source>
        <strain evidence="6 7">DSM 29854</strain>
    </source>
</reference>
<evidence type="ECO:0000256" key="5">
    <source>
        <dbReference type="SAM" id="Phobius"/>
    </source>
</evidence>
<comment type="subcellular location">
    <subcellularLocation>
        <location evidence="1">Membrane</location>
        <topology evidence="1">Multi-pass membrane protein</topology>
    </subcellularLocation>
</comment>
<evidence type="ECO:0000256" key="2">
    <source>
        <dbReference type="ARBA" id="ARBA00022692"/>
    </source>
</evidence>
<feature type="transmembrane region" description="Helical" evidence="5">
    <location>
        <begin position="96"/>
        <end position="113"/>
    </location>
</feature>
<evidence type="ECO:0000256" key="1">
    <source>
        <dbReference type="ARBA" id="ARBA00004141"/>
    </source>
</evidence>
<feature type="transmembrane region" description="Helical" evidence="5">
    <location>
        <begin position="44"/>
        <end position="64"/>
    </location>
</feature>
<dbReference type="InterPro" id="IPR032808">
    <property type="entry name" value="DoxX"/>
</dbReference>
<gene>
    <name evidence="6" type="ORF">FHS90_004417</name>
</gene>
<accession>A0A839GXW7</accession>
<dbReference type="AlphaFoldDB" id="A0A839GXW7"/>
<protein>
    <recommendedName>
        <fullName evidence="8">DoxX-like family protein</fullName>
    </recommendedName>
</protein>
<name>A0A839GXW7_9BACT</name>
<dbReference type="Pfam" id="PF13564">
    <property type="entry name" value="DoxX_2"/>
    <property type="match status" value="1"/>
</dbReference>
<organism evidence="6 7">
    <name type="scientific">Rufibacter quisquiliarum</name>
    <dbReference type="NCBI Taxonomy" id="1549639"/>
    <lineage>
        <taxon>Bacteria</taxon>
        <taxon>Pseudomonadati</taxon>
        <taxon>Bacteroidota</taxon>
        <taxon>Cytophagia</taxon>
        <taxon>Cytophagales</taxon>
        <taxon>Hymenobacteraceae</taxon>
        <taxon>Rufibacter</taxon>
    </lineage>
</organism>
<evidence type="ECO:0000313" key="7">
    <source>
        <dbReference type="Proteomes" id="UP000563094"/>
    </source>
</evidence>
<keyword evidence="2 5" id="KW-0812">Transmembrane</keyword>
<evidence type="ECO:0000313" key="6">
    <source>
        <dbReference type="EMBL" id="MBA9079677.1"/>
    </source>
</evidence>
<evidence type="ECO:0008006" key="8">
    <source>
        <dbReference type="Google" id="ProtNLM"/>
    </source>
</evidence>
<dbReference type="GO" id="GO:0016020">
    <property type="term" value="C:membrane"/>
    <property type="evidence" value="ECO:0007669"/>
    <property type="project" value="UniProtKB-SubCell"/>
</dbReference>
<evidence type="ECO:0000256" key="4">
    <source>
        <dbReference type="ARBA" id="ARBA00023136"/>
    </source>
</evidence>
<sequence length="126" mass="14017">MNKTKITYYATTGIITVMMLFIAYETLTKPEVKVSMANLGFPDYFRIELGITKLIGVVFLWLPVRLLKEAGYIGFAIMFASAAYAHFMMGDPADKVVAGLAFLAILIASYVSYAKHQRQVSSIHPL</sequence>
<keyword evidence="4 5" id="KW-0472">Membrane</keyword>
<evidence type="ECO:0000256" key="3">
    <source>
        <dbReference type="ARBA" id="ARBA00022989"/>
    </source>
</evidence>
<dbReference type="Proteomes" id="UP000563094">
    <property type="component" value="Unassembled WGS sequence"/>
</dbReference>
<comment type="caution">
    <text evidence="6">The sequence shown here is derived from an EMBL/GenBank/DDBJ whole genome shotgun (WGS) entry which is preliminary data.</text>
</comment>
<keyword evidence="7" id="KW-1185">Reference proteome</keyword>
<keyword evidence="3 5" id="KW-1133">Transmembrane helix</keyword>
<proteinExistence type="predicted"/>
<feature type="transmembrane region" description="Helical" evidence="5">
    <location>
        <begin position="71"/>
        <end position="90"/>
    </location>
</feature>
<feature type="transmembrane region" description="Helical" evidence="5">
    <location>
        <begin position="7"/>
        <end position="24"/>
    </location>
</feature>
<dbReference type="EMBL" id="JACJIQ010000027">
    <property type="protein sequence ID" value="MBA9079677.1"/>
    <property type="molecule type" value="Genomic_DNA"/>
</dbReference>